<reference evidence="1 2" key="1">
    <citation type="submission" date="2018-08" db="EMBL/GenBank/DDBJ databases">
        <title>A genome reference for cultivated species of the human gut microbiota.</title>
        <authorList>
            <person name="Zou Y."/>
            <person name="Xue W."/>
            <person name="Luo G."/>
        </authorList>
    </citation>
    <scope>NUCLEOTIDE SEQUENCE [LARGE SCALE GENOMIC DNA]</scope>
    <source>
        <strain evidence="1 2">AF14-23</strain>
    </source>
</reference>
<sequence length="146" mass="16895">MNDAYAPNKREVKRMTDNEKAAYLRGRRDKAREVIQDIYCNHDGSSHPVYDFFQDSEIGYEEIVGWKLEAKRFCEQKVIEKYAKDTALRLLRTGMDSSAVHANIKEWFDLDLSDSSLEYLTGQVEIENHFSKIADAIERRPGNGKS</sequence>
<dbReference type="AlphaFoldDB" id="A0A395X759"/>
<dbReference type="EMBL" id="QRZI01000005">
    <property type="protein sequence ID" value="RGV64202.1"/>
    <property type="molecule type" value="Genomic_DNA"/>
</dbReference>
<comment type="caution">
    <text evidence="1">The sequence shown here is derived from an EMBL/GenBank/DDBJ whole genome shotgun (WGS) entry which is preliminary data.</text>
</comment>
<evidence type="ECO:0000313" key="2">
    <source>
        <dbReference type="Proteomes" id="UP000265828"/>
    </source>
</evidence>
<name>A0A395X759_9FIRM</name>
<dbReference type="Proteomes" id="UP000265828">
    <property type="component" value="Unassembled WGS sequence"/>
</dbReference>
<gene>
    <name evidence="1" type="ORF">DWW07_08290</name>
</gene>
<organism evidence="1 2">
    <name type="scientific">Blautia obeum</name>
    <dbReference type="NCBI Taxonomy" id="40520"/>
    <lineage>
        <taxon>Bacteria</taxon>
        <taxon>Bacillati</taxon>
        <taxon>Bacillota</taxon>
        <taxon>Clostridia</taxon>
        <taxon>Lachnospirales</taxon>
        <taxon>Lachnospiraceae</taxon>
        <taxon>Blautia</taxon>
    </lineage>
</organism>
<dbReference type="RefSeq" id="WP_118051554.1">
    <property type="nucleotide sequence ID" value="NZ_QRZI01000005.1"/>
</dbReference>
<protein>
    <submittedName>
        <fullName evidence="1">Uncharacterized protein</fullName>
    </submittedName>
</protein>
<proteinExistence type="predicted"/>
<accession>A0A395X759</accession>
<evidence type="ECO:0000313" key="1">
    <source>
        <dbReference type="EMBL" id="RGV64202.1"/>
    </source>
</evidence>